<dbReference type="Gene3D" id="1.10.110.10">
    <property type="entry name" value="Plant lipid-transfer and hydrophobic proteins"/>
    <property type="match status" value="1"/>
</dbReference>
<evidence type="ECO:0000256" key="2">
    <source>
        <dbReference type="ARBA" id="ARBA00023157"/>
    </source>
</evidence>
<dbReference type="EMBL" id="QZWG01000002">
    <property type="protein sequence ID" value="RZC27133.1"/>
    <property type="molecule type" value="Genomic_DNA"/>
</dbReference>
<feature type="chain" id="PRO_5019104942" evidence="3">
    <location>
        <begin position="25"/>
        <end position="137"/>
    </location>
</feature>
<evidence type="ECO:0000313" key="6">
    <source>
        <dbReference type="Proteomes" id="UP000289340"/>
    </source>
</evidence>
<accession>A0A445LV83</accession>
<evidence type="ECO:0000313" key="5">
    <source>
        <dbReference type="EMBL" id="RZC27133.1"/>
    </source>
</evidence>
<dbReference type="AlphaFoldDB" id="A0A445LV83"/>
<proteinExistence type="inferred from homology"/>
<evidence type="ECO:0000259" key="4">
    <source>
        <dbReference type="SMART" id="SM00499"/>
    </source>
</evidence>
<gene>
    <name evidence="5" type="ORF">D0Y65_005328</name>
</gene>
<sequence length="137" mass="14616">MKKVFVTFVALLVVFVLTVTASESKPPVTTNSAPNDYNCSQVMNNLFVSCVDYLIGGDAVPSGVCCQSVNAVKASTQTQIQRVAACMCYYNVATKLPFLLEDRAGSLSISCAVDLGFIMSANTDCVNVPVSSRQGRE</sequence>
<dbReference type="CDD" id="cd01960">
    <property type="entry name" value="nsLTP1"/>
    <property type="match status" value="1"/>
</dbReference>
<keyword evidence="6" id="KW-1185">Reference proteome</keyword>
<dbReference type="SMR" id="A0A445LV83"/>
<dbReference type="InterPro" id="IPR036312">
    <property type="entry name" value="Bifun_inhib/LTP/seed_sf"/>
</dbReference>
<keyword evidence="2" id="KW-1015">Disulfide bond</keyword>
<dbReference type="InterPro" id="IPR016140">
    <property type="entry name" value="Bifunc_inhib/LTP/seed_store"/>
</dbReference>
<comment type="similarity">
    <text evidence="1">Belongs to the plant LTP family.</text>
</comment>
<organism evidence="5 6">
    <name type="scientific">Glycine soja</name>
    <name type="common">Wild soybean</name>
    <dbReference type="NCBI Taxonomy" id="3848"/>
    <lineage>
        <taxon>Eukaryota</taxon>
        <taxon>Viridiplantae</taxon>
        <taxon>Streptophyta</taxon>
        <taxon>Embryophyta</taxon>
        <taxon>Tracheophyta</taxon>
        <taxon>Spermatophyta</taxon>
        <taxon>Magnoliopsida</taxon>
        <taxon>eudicotyledons</taxon>
        <taxon>Gunneridae</taxon>
        <taxon>Pentapetalae</taxon>
        <taxon>rosids</taxon>
        <taxon>fabids</taxon>
        <taxon>Fabales</taxon>
        <taxon>Fabaceae</taxon>
        <taxon>Papilionoideae</taxon>
        <taxon>50 kb inversion clade</taxon>
        <taxon>NPAAA clade</taxon>
        <taxon>indigoferoid/millettioid clade</taxon>
        <taxon>Phaseoleae</taxon>
        <taxon>Glycine</taxon>
        <taxon>Glycine subgen. Soja</taxon>
    </lineage>
</organism>
<keyword evidence="3" id="KW-0732">Signal</keyword>
<feature type="domain" description="Bifunctional inhibitor/plant lipid transfer protein/seed storage helical" evidence="4">
    <location>
        <begin position="39"/>
        <end position="125"/>
    </location>
</feature>
<dbReference type="GO" id="GO:0008289">
    <property type="term" value="F:lipid binding"/>
    <property type="evidence" value="ECO:0007669"/>
    <property type="project" value="InterPro"/>
</dbReference>
<dbReference type="SMART" id="SM00499">
    <property type="entry name" value="AAI"/>
    <property type="match status" value="1"/>
</dbReference>
<dbReference type="InterPro" id="IPR000528">
    <property type="entry name" value="Plant_nsLTP"/>
</dbReference>
<dbReference type="PANTHER" id="PTHR33076">
    <property type="entry name" value="NON-SPECIFIC LIPID-TRANSFER PROTEIN 2-RELATED"/>
    <property type="match status" value="1"/>
</dbReference>
<evidence type="ECO:0000256" key="3">
    <source>
        <dbReference type="SAM" id="SignalP"/>
    </source>
</evidence>
<evidence type="ECO:0000256" key="1">
    <source>
        <dbReference type="ARBA" id="ARBA00009748"/>
    </source>
</evidence>
<dbReference type="Pfam" id="PF00234">
    <property type="entry name" value="Tryp_alpha_amyl"/>
    <property type="match status" value="1"/>
</dbReference>
<dbReference type="Gramene" id="XM_028363982.1">
    <property type="protein sequence ID" value="XP_028219783.1"/>
    <property type="gene ID" value="LOC114401468"/>
</dbReference>
<feature type="signal peptide" evidence="3">
    <location>
        <begin position="1"/>
        <end position="24"/>
    </location>
</feature>
<name>A0A445LV83_GLYSO</name>
<dbReference type="GO" id="GO:0006869">
    <property type="term" value="P:lipid transport"/>
    <property type="evidence" value="ECO:0007669"/>
    <property type="project" value="InterPro"/>
</dbReference>
<reference evidence="5 6" key="1">
    <citation type="submission" date="2018-09" db="EMBL/GenBank/DDBJ databases">
        <title>A high-quality reference genome of wild soybean provides a powerful tool to mine soybean genomes.</title>
        <authorList>
            <person name="Xie M."/>
            <person name="Chung C.Y.L."/>
            <person name="Li M.-W."/>
            <person name="Wong F.-L."/>
            <person name="Chan T.-F."/>
            <person name="Lam H.-M."/>
        </authorList>
    </citation>
    <scope>NUCLEOTIDE SEQUENCE [LARGE SCALE GENOMIC DNA]</scope>
    <source>
        <strain evidence="6">cv. W05</strain>
        <tissue evidence="5">Hypocotyl of etiolated seedlings</tissue>
    </source>
</reference>
<protein>
    <submittedName>
        <fullName evidence="5">Non-specific lipid-transfer protein A</fullName>
    </submittedName>
</protein>
<comment type="caution">
    <text evidence="5">The sequence shown here is derived from an EMBL/GenBank/DDBJ whole genome shotgun (WGS) entry which is preliminary data.</text>
</comment>
<dbReference type="SUPFAM" id="SSF47699">
    <property type="entry name" value="Bifunctional inhibitor/lipid-transfer protein/seed storage 2S albumin"/>
    <property type="match status" value="1"/>
</dbReference>
<dbReference type="Proteomes" id="UP000289340">
    <property type="component" value="Chromosome 2"/>
</dbReference>